<evidence type="ECO:0000256" key="1">
    <source>
        <dbReference type="ARBA" id="ARBA00022448"/>
    </source>
</evidence>
<keyword evidence="10" id="KW-1185">Reference proteome</keyword>
<keyword evidence="7" id="KW-0812">Transmembrane</keyword>
<dbReference type="PROSITE" id="PS51379">
    <property type="entry name" value="4FE4S_FER_2"/>
    <property type="match status" value="1"/>
</dbReference>
<dbReference type="GO" id="GO:0051539">
    <property type="term" value="F:4 iron, 4 sulfur cluster binding"/>
    <property type="evidence" value="ECO:0007669"/>
    <property type="project" value="UniProtKB-KW"/>
</dbReference>
<dbReference type="Pfam" id="PF11614">
    <property type="entry name" value="FixG_C"/>
    <property type="match status" value="1"/>
</dbReference>
<protein>
    <submittedName>
        <fullName evidence="9">Cytochrome c oxidase accessory protein FixG</fullName>
    </submittedName>
</protein>
<evidence type="ECO:0000313" key="9">
    <source>
        <dbReference type="EMBL" id="PXW97455.1"/>
    </source>
</evidence>
<keyword evidence="6" id="KW-0411">Iron-sulfur</keyword>
<dbReference type="PANTHER" id="PTHR30176">
    <property type="entry name" value="FERREDOXIN-TYPE PROTEIN NAPH"/>
    <property type="match status" value="1"/>
</dbReference>
<dbReference type="RefSeq" id="WP_110399857.1">
    <property type="nucleotide sequence ID" value="NZ_QJJS01000004.1"/>
</dbReference>
<keyword evidence="7" id="KW-0472">Membrane</keyword>
<keyword evidence="3" id="KW-0479">Metal-binding</keyword>
<dbReference type="AlphaFoldDB" id="A0A318H750"/>
<keyword evidence="5" id="KW-0408">Iron</keyword>
<reference evidence="9 10" key="1">
    <citation type="submission" date="2018-05" db="EMBL/GenBank/DDBJ databases">
        <title>Genomic Encyclopedia of Type Strains, Phase IV (KMG-IV): sequencing the most valuable type-strain genomes for metagenomic binning, comparative biology and taxonomic classification.</title>
        <authorList>
            <person name="Goeker M."/>
        </authorList>
    </citation>
    <scope>NUCLEOTIDE SEQUENCE [LARGE SCALE GENOMIC DNA]</scope>
    <source>
        <strain evidence="9 10">DSM 566</strain>
    </source>
</reference>
<dbReference type="InterPro" id="IPR014116">
    <property type="entry name" value="Cyt_c_oxidase_cbb3_FixG"/>
</dbReference>
<evidence type="ECO:0000313" key="10">
    <source>
        <dbReference type="Proteomes" id="UP000247811"/>
    </source>
</evidence>
<dbReference type="InterPro" id="IPR017900">
    <property type="entry name" value="4Fe4S_Fe_S_CS"/>
</dbReference>
<name>A0A318H750_9BURK</name>
<feature type="transmembrane region" description="Helical" evidence="7">
    <location>
        <begin position="80"/>
        <end position="101"/>
    </location>
</feature>
<evidence type="ECO:0000256" key="6">
    <source>
        <dbReference type="ARBA" id="ARBA00023014"/>
    </source>
</evidence>
<dbReference type="PROSITE" id="PS00198">
    <property type="entry name" value="4FE4S_FER_1"/>
    <property type="match status" value="1"/>
</dbReference>
<feature type="transmembrane region" description="Helical" evidence="7">
    <location>
        <begin position="33"/>
        <end position="53"/>
    </location>
</feature>
<dbReference type="InterPro" id="IPR032879">
    <property type="entry name" value="FixG_C"/>
</dbReference>
<keyword evidence="4" id="KW-0249">Electron transport</keyword>
<evidence type="ECO:0000256" key="5">
    <source>
        <dbReference type="ARBA" id="ARBA00023004"/>
    </source>
</evidence>
<organism evidence="9 10">
    <name type="scientific">Sphaerotilus hippei</name>
    <dbReference type="NCBI Taxonomy" id="744406"/>
    <lineage>
        <taxon>Bacteria</taxon>
        <taxon>Pseudomonadati</taxon>
        <taxon>Pseudomonadota</taxon>
        <taxon>Betaproteobacteria</taxon>
        <taxon>Burkholderiales</taxon>
        <taxon>Sphaerotilaceae</taxon>
        <taxon>Sphaerotilus</taxon>
    </lineage>
</organism>
<gene>
    <name evidence="9" type="ORF">C7444_10456</name>
</gene>
<evidence type="ECO:0000256" key="2">
    <source>
        <dbReference type="ARBA" id="ARBA00022485"/>
    </source>
</evidence>
<dbReference type="Pfam" id="PF12801">
    <property type="entry name" value="Fer4_5"/>
    <property type="match status" value="1"/>
</dbReference>
<dbReference type="GO" id="GO:0005886">
    <property type="term" value="C:plasma membrane"/>
    <property type="evidence" value="ECO:0007669"/>
    <property type="project" value="TreeGrafter"/>
</dbReference>
<evidence type="ECO:0000256" key="3">
    <source>
        <dbReference type="ARBA" id="ARBA00022723"/>
    </source>
</evidence>
<dbReference type="InterPro" id="IPR013783">
    <property type="entry name" value="Ig-like_fold"/>
</dbReference>
<accession>A0A318H750</accession>
<feature type="transmembrane region" description="Helical" evidence="7">
    <location>
        <begin position="336"/>
        <end position="355"/>
    </location>
</feature>
<dbReference type="PANTHER" id="PTHR30176:SF3">
    <property type="entry name" value="FERREDOXIN-TYPE PROTEIN NAPH"/>
    <property type="match status" value="1"/>
</dbReference>
<dbReference type="SUPFAM" id="SSF54862">
    <property type="entry name" value="4Fe-4S ferredoxins"/>
    <property type="match status" value="1"/>
</dbReference>
<keyword evidence="7" id="KW-1133">Transmembrane helix</keyword>
<dbReference type="Pfam" id="PF13746">
    <property type="entry name" value="Fer4_18"/>
    <property type="match status" value="1"/>
</dbReference>
<feature type="transmembrane region" description="Helical" evidence="7">
    <location>
        <begin position="191"/>
        <end position="208"/>
    </location>
</feature>
<evidence type="ECO:0000256" key="7">
    <source>
        <dbReference type="SAM" id="Phobius"/>
    </source>
</evidence>
<dbReference type="Gene3D" id="2.60.40.10">
    <property type="entry name" value="Immunoglobulins"/>
    <property type="match status" value="1"/>
</dbReference>
<dbReference type="GO" id="GO:0046872">
    <property type="term" value="F:metal ion binding"/>
    <property type="evidence" value="ECO:0007669"/>
    <property type="project" value="UniProtKB-KW"/>
</dbReference>
<proteinExistence type="predicted"/>
<dbReference type="InterPro" id="IPR017896">
    <property type="entry name" value="4Fe4S_Fe-S-bd"/>
</dbReference>
<dbReference type="InterPro" id="IPR009051">
    <property type="entry name" value="Helical_ferredxn"/>
</dbReference>
<dbReference type="NCBIfam" id="TIGR02745">
    <property type="entry name" value="ccoG_rdxA_fixG"/>
    <property type="match status" value="1"/>
</dbReference>
<sequence>MSQPHRVIPLVPDRSATDGKIHARAVTGLHTRWRWAMVWITQLVFYGLPWLTLDGHQAVLFDLEHERFHLFGAVLYPQDLIYLTGLLVISALLLFFATTVAGRVWCGFSCPQTVYTELFMWIEHRCEGDRRARQRLDQSPWNADKLLRRGGKHLAWGTLSLWTGFTLVGYFTPIHSLALAVPAATLGPWEGFWTLFYGLATYGNAGFLREKVCQHMCPYGRFQGSMLDRDTLIVAYDHLRGEPRGARARGSDAAARGLGACVDCTLCVQVCPVGIDIRQGLQAACISCGVCIDACDPVMDKLGAPRGLIRWATQREMAGEPQARRSLRQQLARPRVLIYGGLLGLVSLALVVGLLQRPTLRLNAMRDRGVMARQVEDGRIENVYRLQAMNASATPRELQLQVRGPDGLALASDTRLQLAPAEARTVSVTVQLEAGPAQALAGQIVPIRFELQDLATGTDTALADSTLVVPR</sequence>
<dbReference type="OrthoDB" id="9811700at2"/>
<dbReference type="Proteomes" id="UP000247811">
    <property type="component" value="Unassembled WGS sequence"/>
</dbReference>
<keyword evidence="2" id="KW-0004">4Fe-4S</keyword>
<evidence type="ECO:0000259" key="8">
    <source>
        <dbReference type="PROSITE" id="PS51379"/>
    </source>
</evidence>
<dbReference type="Gene3D" id="1.10.1060.10">
    <property type="entry name" value="Alpha-helical ferredoxin"/>
    <property type="match status" value="1"/>
</dbReference>
<feature type="domain" description="4Fe-4S ferredoxin-type" evidence="8">
    <location>
        <begin position="252"/>
        <end position="280"/>
    </location>
</feature>
<comment type="caution">
    <text evidence="9">The sequence shown here is derived from an EMBL/GenBank/DDBJ whole genome shotgun (WGS) entry which is preliminary data.</text>
</comment>
<evidence type="ECO:0000256" key="4">
    <source>
        <dbReference type="ARBA" id="ARBA00022982"/>
    </source>
</evidence>
<dbReference type="InterPro" id="IPR051684">
    <property type="entry name" value="Electron_Trans/Redox"/>
</dbReference>
<feature type="transmembrane region" description="Helical" evidence="7">
    <location>
        <begin position="154"/>
        <end position="171"/>
    </location>
</feature>
<keyword evidence="1" id="KW-0813">Transport</keyword>
<dbReference type="EMBL" id="QJJS01000004">
    <property type="protein sequence ID" value="PXW97455.1"/>
    <property type="molecule type" value="Genomic_DNA"/>
</dbReference>